<dbReference type="SUPFAM" id="SSF55811">
    <property type="entry name" value="Nudix"/>
    <property type="match status" value="1"/>
</dbReference>
<gene>
    <name evidence="2" type="ORF">H8Z76_06040</name>
</gene>
<evidence type="ECO:0000259" key="1">
    <source>
        <dbReference type="PROSITE" id="PS51462"/>
    </source>
</evidence>
<dbReference type="Proteomes" id="UP000621540">
    <property type="component" value="Unassembled WGS sequence"/>
</dbReference>
<dbReference type="RefSeq" id="WP_186981948.1">
    <property type="nucleotide sequence ID" value="NZ_JACOQH010000003.1"/>
</dbReference>
<accession>A0ABR7I9G7</accession>
<protein>
    <submittedName>
        <fullName evidence="2">NUDIX domain-containing protein</fullName>
    </submittedName>
</protein>
<dbReference type="EMBL" id="JACOQH010000003">
    <property type="protein sequence ID" value="MBC5753593.1"/>
    <property type="molecule type" value="Genomic_DNA"/>
</dbReference>
<proteinExistence type="predicted"/>
<comment type="caution">
    <text evidence="2">The sequence shown here is derived from an EMBL/GenBank/DDBJ whole genome shotgun (WGS) entry which is preliminary data.</text>
</comment>
<evidence type="ECO:0000313" key="2">
    <source>
        <dbReference type="EMBL" id="MBC5753593.1"/>
    </source>
</evidence>
<feature type="domain" description="Nudix hydrolase" evidence="1">
    <location>
        <begin position="28"/>
        <end position="183"/>
    </location>
</feature>
<dbReference type="PROSITE" id="PS51462">
    <property type="entry name" value="NUDIX"/>
    <property type="match status" value="1"/>
</dbReference>
<organism evidence="2 3">
    <name type="scientific">Roseburia yibonii</name>
    <dbReference type="NCBI Taxonomy" id="2763063"/>
    <lineage>
        <taxon>Bacteria</taxon>
        <taxon>Bacillati</taxon>
        <taxon>Bacillota</taxon>
        <taxon>Clostridia</taxon>
        <taxon>Lachnospirales</taxon>
        <taxon>Lachnospiraceae</taxon>
        <taxon>Roseburia</taxon>
    </lineage>
</organism>
<dbReference type="PANTHER" id="PTHR10885">
    <property type="entry name" value="ISOPENTENYL-DIPHOSPHATE DELTA-ISOMERASE"/>
    <property type="match status" value="1"/>
</dbReference>
<dbReference type="PANTHER" id="PTHR10885:SF20">
    <property type="entry name" value="NUDIX HYDROLASE DOMAIN-CONTAINING PROTEIN"/>
    <property type="match status" value="1"/>
</dbReference>
<dbReference type="Gene3D" id="3.90.79.10">
    <property type="entry name" value="Nucleoside Triphosphate Pyrophosphohydrolase"/>
    <property type="match status" value="1"/>
</dbReference>
<reference evidence="2 3" key="1">
    <citation type="submission" date="2020-08" db="EMBL/GenBank/DDBJ databases">
        <title>Genome public.</title>
        <authorList>
            <person name="Liu C."/>
            <person name="Sun Q."/>
        </authorList>
    </citation>
    <scope>NUCLEOTIDE SEQUENCE [LARGE SCALE GENOMIC DNA]</scope>
    <source>
        <strain evidence="2 3">BX0805</strain>
    </source>
</reference>
<dbReference type="InterPro" id="IPR015797">
    <property type="entry name" value="NUDIX_hydrolase-like_dom_sf"/>
</dbReference>
<name>A0ABR7I9G7_9FIRM</name>
<keyword evidence="3" id="KW-1185">Reference proteome</keyword>
<dbReference type="InterPro" id="IPR000086">
    <property type="entry name" value="NUDIX_hydrolase_dom"/>
</dbReference>
<evidence type="ECO:0000313" key="3">
    <source>
        <dbReference type="Proteomes" id="UP000621540"/>
    </source>
</evidence>
<dbReference type="Pfam" id="PF00293">
    <property type="entry name" value="NUDIX"/>
    <property type="match status" value="1"/>
</dbReference>
<sequence length="185" mass="21484">MELLDVVDEHGVPTGEVVSRDVAHRTGVRHRTSHVWMLRKKNGRLEILAQKRSENKDSHPGCYDISSAGHIPAGEDFVSSALRELEEELGVTAKPEDLVYCGQRHFAYEKEFYGEMFRDNQVSNVYYLWCDKEPEEFVLQKEEVSEVRWFAFSELMDAVEKNRIPNCIHIDELEMVLAKEQKEII</sequence>
<dbReference type="CDD" id="cd04692">
    <property type="entry name" value="NUDIX_Hydrolase"/>
    <property type="match status" value="1"/>
</dbReference>